<dbReference type="InterPro" id="IPR051544">
    <property type="entry name" value="TPS_OM_transporter"/>
</dbReference>
<dbReference type="RefSeq" id="WP_281262079.1">
    <property type="nucleotide sequence ID" value="NZ_CP029357.1"/>
</dbReference>
<dbReference type="Pfam" id="PF03865">
    <property type="entry name" value="ShlB"/>
    <property type="match status" value="1"/>
</dbReference>
<keyword evidence="2" id="KW-0614">Plasmid</keyword>
<dbReference type="GO" id="GO:0046819">
    <property type="term" value="P:protein secretion by the type V secretion system"/>
    <property type="evidence" value="ECO:0007669"/>
    <property type="project" value="TreeGrafter"/>
</dbReference>
<evidence type="ECO:0000313" key="2">
    <source>
        <dbReference type="EMBL" id="AWK89314.1"/>
    </source>
</evidence>
<keyword evidence="3" id="KW-1185">Reference proteome</keyword>
<dbReference type="AlphaFoldDB" id="A0A2S2CXR7"/>
<sequence>FSKLTGELRTRLGLPPTLRFAGEEWELWDEEELAIDLDAGIRGQYTRDILLPGEKLYFGGSRYGRGYYSGEITGDRGFIADLELGITRKNLLLSFDPIIRTDLTLYGFYNQGFAYDVDPDHPPRRRVESAGGGLRFDFERKLRMEVEYVRRAQRRPGGVGTDPLDRHAVYWRVGSQF</sequence>
<organism evidence="2 3">
    <name type="scientific">Azospirillum thermophilum</name>
    <dbReference type="NCBI Taxonomy" id="2202148"/>
    <lineage>
        <taxon>Bacteria</taxon>
        <taxon>Pseudomonadati</taxon>
        <taxon>Pseudomonadota</taxon>
        <taxon>Alphaproteobacteria</taxon>
        <taxon>Rhodospirillales</taxon>
        <taxon>Azospirillaceae</taxon>
        <taxon>Azospirillum</taxon>
    </lineage>
</organism>
<dbReference type="Gene3D" id="2.40.160.50">
    <property type="entry name" value="membrane protein fhac: a member of the omp85/tpsb transporter family"/>
    <property type="match status" value="1"/>
</dbReference>
<dbReference type="GO" id="GO:0008320">
    <property type="term" value="F:protein transmembrane transporter activity"/>
    <property type="evidence" value="ECO:0007669"/>
    <property type="project" value="TreeGrafter"/>
</dbReference>
<dbReference type="EMBL" id="CP029357">
    <property type="protein sequence ID" value="AWK89314.1"/>
    <property type="molecule type" value="Genomic_DNA"/>
</dbReference>
<accession>A0A2S2CXR7</accession>
<evidence type="ECO:0000259" key="1">
    <source>
        <dbReference type="Pfam" id="PF03865"/>
    </source>
</evidence>
<dbReference type="InterPro" id="IPR005565">
    <property type="entry name" value="Hemolysn_activator_HlyB_C"/>
</dbReference>
<protein>
    <recommendedName>
        <fullName evidence="1">Haemolysin activator HlyB C-terminal domain-containing protein</fullName>
    </recommendedName>
</protein>
<gene>
    <name evidence="2" type="ORF">DEW08_25030</name>
</gene>
<name>A0A2S2CXR7_9PROT</name>
<proteinExistence type="predicted"/>
<dbReference type="Proteomes" id="UP000245629">
    <property type="component" value="Plasmid unnamed2"/>
</dbReference>
<dbReference type="KEGG" id="azz:DEW08_25030"/>
<dbReference type="PANTHER" id="PTHR34597:SF3">
    <property type="entry name" value="OUTER MEMBRANE TRANSPORTER CDIB"/>
    <property type="match status" value="1"/>
</dbReference>
<dbReference type="GO" id="GO:0098046">
    <property type="term" value="C:type V protein secretion system complex"/>
    <property type="evidence" value="ECO:0007669"/>
    <property type="project" value="TreeGrafter"/>
</dbReference>
<reference evidence="3" key="1">
    <citation type="submission" date="2018-05" db="EMBL/GenBank/DDBJ databases">
        <title>Azospirillum thermophila sp. nov., a novel isolated from hot spring.</title>
        <authorList>
            <person name="Zhao Z."/>
        </authorList>
    </citation>
    <scope>NUCLEOTIDE SEQUENCE [LARGE SCALE GENOMIC DNA]</scope>
    <source>
        <strain evidence="3">CFH 70021</strain>
        <plasmid evidence="3">unnamed2</plasmid>
    </source>
</reference>
<evidence type="ECO:0000313" key="3">
    <source>
        <dbReference type="Proteomes" id="UP000245629"/>
    </source>
</evidence>
<dbReference type="PANTHER" id="PTHR34597">
    <property type="entry name" value="SLR1661 PROTEIN"/>
    <property type="match status" value="1"/>
</dbReference>
<feature type="non-terminal residue" evidence="2">
    <location>
        <position position="1"/>
    </location>
</feature>
<geneLocation type="plasmid" evidence="2 3">
    <name>unnamed2</name>
</geneLocation>
<feature type="domain" description="Haemolysin activator HlyB C-terminal" evidence="1">
    <location>
        <begin position="35"/>
        <end position="102"/>
    </location>
</feature>